<keyword evidence="1" id="KW-0732">Signal</keyword>
<dbReference type="InterPro" id="IPR033399">
    <property type="entry name" value="TP_0789-like"/>
</dbReference>
<feature type="chain" id="PRO_5046170653" evidence="1">
    <location>
        <begin position="18"/>
        <end position="250"/>
    </location>
</feature>
<dbReference type="EMBL" id="QDKL01000002">
    <property type="protein sequence ID" value="RZF22124.1"/>
    <property type="molecule type" value="Genomic_DNA"/>
</dbReference>
<dbReference type="Gene3D" id="2.50.20.10">
    <property type="entry name" value="Lipoprotein localisation LolA/LolB/LppX"/>
    <property type="match status" value="1"/>
</dbReference>
<reference evidence="4" key="1">
    <citation type="journal article" date="2019" name="Int. J. Syst. Evol. Microbiol.">
        <title>Halobacteriovorax valvorus sp. nov., a novel prokaryotic predator isolated from coastal seawater of China.</title>
        <authorList>
            <person name="Chen M.-X."/>
        </authorList>
    </citation>
    <scope>NUCLEOTIDE SEQUENCE [LARGE SCALE GENOMIC DNA]</scope>
    <source>
        <strain evidence="4">BL9</strain>
    </source>
</reference>
<keyword evidence="3" id="KW-0449">Lipoprotein</keyword>
<dbReference type="Pfam" id="PF17131">
    <property type="entry name" value="LolA_like"/>
    <property type="match status" value="1"/>
</dbReference>
<evidence type="ECO:0000256" key="1">
    <source>
        <dbReference type="SAM" id="SignalP"/>
    </source>
</evidence>
<sequence>MKFVKFFLIMFSLAVLADEKGLEIAKKMDAANKGYIGDTSTMELILVDTSGVEIVREMLGTSGEFEGVDKSLMEFRKPLDVKGTKLLTWTWKSSDKDDDQWLYLPSLRRVKKINSRSKGSSFMGSEFSFEDIGGQTIEKYNYKFLSEDKNTWTLERKAKGKSSYLRVILHVSKKYLAPVKTEYYNKRNEHIKTSTMSEFKSYTVGKRKMWRANQIDMVNLNNKKKSIFKWKNRVIGKKVNENDLTKRKLK</sequence>
<accession>A0ABY0IGR1</accession>
<dbReference type="Proteomes" id="UP000443582">
    <property type="component" value="Unassembled WGS sequence"/>
</dbReference>
<feature type="domain" description="Uncharacterized protein TP-0789" evidence="2">
    <location>
        <begin position="68"/>
        <end position="250"/>
    </location>
</feature>
<evidence type="ECO:0000313" key="3">
    <source>
        <dbReference type="EMBL" id="RZF22124.1"/>
    </source>
</evidence>
<evidence type="ECO:0000313" key="4">
    <source>
        <dbReference type="Proteomes" id="UP000443582"/>
    </source>
</evidence>
<comment type="caution">
    <text evidence="3">The sequence shown here is derived from an EMBL/GenBank/DDBJ whole genome shotgun (WGS) entry which is preliminary data.</text>
</comment>
<keyword evidence="4" id="KW-1185">Reference proteome</keyword>
<proteinExistence type="predicted"/>
<protein>
    <submittedName>
        <fullName evidence="3">Outer membrane lipoprotein-sorting protein</fullName>
    </submittedName>
</protein>
<evidence type="ECO:0000259" key="2">
    <source>
        <dbReference type="Pfam" id="PF17131"/>
    </source>
</evidence>
<dbReference type="CDD" id="cd16329">
    <property type="entry name" value="LolA_like"/>
    <property type="match status" value="1"/>
</dbReference>
<feature type="signal peptide" evidence="1">
    <location>
        <begin position="1"/>
        <end position="17"/>
    </location>
</feature>
<gene>
    <name evidence="3" type="ORF">DAY19_10605</name>
</gene>
<dbReference type="RefSeq" id="WP_115362189.1">
    <property type="nucleotide sequence ID" value="NZ_QDKL01000002.1"/>
</dbReference>
<name>A0ABY0IGR1_9BACT</name>
<organism evidence="3 4">
    <name type="scientific">Halobacteriovorax vibrionivorans</name>
    <dbReference type="NCBI Taxonomy" id="2152716"/>
    <lineage>
        <taxon>Bacteria</taxon>
        <taxon>Pseudomonadati</taxon>
        <taxon>Bdellovibrionota</taxon>
        <taxon>Bacteriovoracia</taxon>
        <taxon>Bacteriovoracales</taxon>
        <taxon>Halobacteriovoraceae</taxon>
        <taxon>Halobacteriovorax</taxon>
    </lineage>
</organism>